<sequence length="109" mass="12002">MSEIMAVVAIVERGKADYVVNRAKKVGAQGATILYGRGTGESEAKKFLNVHIESSKEIIIILTEKEKCKQIFDEIVEAGRLKEPGTGIIFTFPVSNLVGLHHRESFSLN</sequence>
<dbReference type="HOGENOM" id="CLU_159089_0_0_9"/>
<dbReference type="AlphaFoldDB" id="F4LUL0"/>
<dbReference type="STRING" id="1209989.TepRe1_2556"/>
<dbReference type="EMBL" id="HF563609">
    <property type="protein sequence ID" value="CCP27629.1"/>
    <property type="molecule type" value="Genomic_DNA"/>
</dbReference>
<dbReference type="Pfam" id="PF00543">
    <property type="entry name" value="P-II"/>
    <property type="match status" value="1"/>
</dbReference>
<evidence type="ECO:0000313" key="2">
    <source>
        <dbReference type="Proteomes" id="UP000010802"/>
    </source>
</evidence>
<gene>
    <name evidence="1" type="ordered locus">TEPIRE1_2754</name>
</gene>
<dbReference type="Proteomes" id="UP000010802">
    <property type="component" value="Chromosome"/>
</dbReference>
<evidence type="ECO:0000313" key="1">
    <source>
        <dbReference type="EMBL" id="CCP27629.1"/>
    </source>
</evidence>
<dbReference type="KEGG" id="tae:TepiRe1_2754"/>
<dbReference type="eggNOG" id="COG0347">
    <property type="taxonomic scope" value="Bacteria"/>
</dbReference>
<accession>F4LUL0</accession>
<dbReference type="PATRIC" id="fig|1209989.3.peg.3155"/>
<dbReference type="RefSeq" id="WP_013779574.1">
    <property type="nucleotide sequence ID" value="NC_015519.1"/>
</dbReference>
<dbReference type="InterPro" id="IPR015867">
    <property type="entry name" value="N-reg_PII/ATP_PRibTrfase_C"/>
</dbReference>
<name>F4LUL0_TEPAE</name>
<dbReference type="OrthoDB" id="9803021at2"/>
<dbReference type="SMART" id="SM00938">
    <property type="entry name" value="P-II"/>
    <property type="match status" value="1"/>
</dbReference>
<protein>
    <submittedName>
        <fullName evidence="1">Nitrogen regulatory protein P-II</fullName>
    </submittedName>
</protein>
<dbReference type="PROSITE" id="PS51343">
    <property type="entry name" value="PII_GLNB_DOM"/>
    <property type="match status" value="1"/>
</dbReference>
<dbReference type="KEGG" id="tep:TepRe1_2556"/>
<proteinExistence type="predicted"/>
<accession>L0S5D0</accession>
<reference evidence="2" key="1">
    <citation type="journal article" date="2013" name="Genome Announc.">
        <title>First genome sequence of a syntrophic acetate-oxidizing bacterium, Tepidanaerobacter acetatoxydans strain Re1.</title>
        <authorList>
            <person name="Manzoor S."/>
            <person name="Bongcam-Rudloff E."/>
            <person name="Schnurer A."/>
            <person name="Muller B."/>
        </authorList>
    </citation>
    <scope>NUCLEOTIDE SEQUENCE [LARGE SCALE GENOMIC DNA]</scope>
    <source>
        <strain evidence="2">Re1</strain>
    </source>
</reference>
<dbReference type="SUPFAM" id="SSF54913">
    <property type="entry name" value="GlnB-like"/>
    <property type="match status" value="1"/>
</dbReference>
<dbReference type="GO" id="GO:0006808">
    <property type="term" value="P:regulation of nitrogen utilization"/>
    <property type="evidence" value="ECO:0007669"/>
    <property type="project" value="InterPro"/>
</dbReference>
<dbReference type="InterPro" id="IPR002187">
    <property type="entry name" value="N-reg_PII"/>
</dbReference>
<dbReference type="GO" id="GO:0030234">
    <property type="term" value="F:enzyme regulator activity"/>
    <property type="evidence" value="ECO:0007669"/>
    <property type="project" value="InterPro"/>
</dbReference>
<organism evidence="1 2">
    <name type="scientific">Tepidanaerobacter acetatoxydans (strain DSM 21804 / JCM 16047 / Re1)</name>
    <dbReference type="NCBI Taxonomy" id="1209989"/>
    <lineage>
        <taxon>Bacteria</taxon>
        <taxon>Bacillati</taxon>
        <taxon>Bacillota</taxon>
        <taxon>Clostridia</taxon>
        <taxon>Thermosediminibacterales</taxon>
        <taxon>Tepidanaerobacteraceae</taxon>
        <taxon>Tepidanaerobacter</taxon>
    </lineage>
</organism>
<keyword evidence="2" id="KW-1185">Reference proteome</keyword>
<dbReference type="Gene3D" id="3.30.70.120">
    <property type="match status" value="1"/>
</dbReference>
<dbReference type="InterPro" id="IPR011322">
    <property type="entry name" value="N-reg_PII-like_a/b"/>
</dbReference>